<protein>
    <submittedName>
        <fullName evidence="3">Uncharacterized protein</fullName>
    </submittedName>
</protein>
<feature type="chain" id="PRO_5012011062" evidence="2">
    <location>
        <begin position="16"/>
        <end position="148"/>
    </location>
</feature>
<feature type="region of interest" description="Disordered" evidence="1">
    <location>
        <begin position="69"/>
        <end position="133"/>
    </location>
</feature>
<evidence type="ECO:0000256" key="2">
    <source>
        <dbReference type="SAM" id="SignalP"/>
    </source>
</evidence>
<keyword evidence="2" id="KW-0732">Signal</keyword>
<evidence type="ECO:0000313" key="4">
    <source>
        <dbReference type="Proteomes" id="UP000193642"/>
    </source>
</evidence>
<feature type="compositionally biased region" description="Low complexity" evidence="1">
    <location>
        <begin position="88"/>
        <end position="133"/>
    </location>
</feature>
<evidence type="ECO:0000256" key="1">
    <source>
        <dbReference type="SAM" id="MobiDB-lite"/>
    </source>
</evidence>
<evidence type="ECO:0000313" key="3">
    <source>
        <dbReference type="EMBL" id="ORY41895.1"/>
    </source>
</evidence>
<dbReference type="AlphaFoldDB" id="A0A1Y2C6I7"/>
<feature type="compositionally biased region" description="Polar residues" evidence="1">
    <location>
        <begin position="69"/>
        <end position="87"/>
    </location>
</feature>
<proteinExistence type="predicted"/>
<organism evidence="3 4">
    <name type="scientific">Rhizoclosmatium globosum</name>
    <dbReference type="NCBI Taxonomy" id="329046"/>
    <lineage>
        <taxon>Eukaryota</taxon>
        <taxon>Fungi</taxon>
        <taxon>Fungi incertae sedis</taxon>
        <taxon>Chytridiomycota</taxon>
        <taxon>Chytridiomycota incertae sedis</taxon>
        <taxon>Chytridiomycetes</taxon>
        <taxon>Chytridiales</taxon>
        <taxon>Chytriomycetaceae</taxon>
        <taxon>Rhizoclosmatium</taxon>
    </lineage>
</organism>
<keyword evidence="4" id="KW-1185">Reference proteome</keyword>
<accession>A0A1Y2C6I7</accession>
<reference evidence="3 4" key="1">
    <citation type="submission" date="2016-07" db="EMBL/GenBank/DDBJ databases">
        <title>Pervasive Adenine N6-methylation of Active Genes in Fungi.</title>
        <authorList>
            <consortium name="DOE Joint Genome Institute"/>
            <person name="Mondo S.J."/>
            <person name="Dannebaum R.O."/>
            <person name="Kuo R.C."/>
            <person name="Labutti K."/>
            <person name="Haridas S."/>
            <person name="Kuo A."/>
            <person name="Salamov A."/>
            <person name="Ahrendt S.R."/>
            <person name="Lipzen A."/>
            <person name="Sullivan W."/>
            <person name="Andreopoulos W.B."/>
            <person name="Clum A."/>
            <person name="Lindquist E."/>
            <person name="Daum C."/>
            <person name="Ramamoorthy G.K."/>
            <person name="Gryganskyi A."/>
            <person name="Culley D."/>
            <person name="Magnuson J.K."/>
            <person name="James T.Y."/>
            <person name="O'Malley M.A."/>
            <person name="Stajich J.E."/>
            <person name="Spatafora J.W."/>
            <person name="Visel A."/>
            <person name="Grigoriev I.V."/>
        </authorList>
    </citation>
    <scope>NUCLEOTIDE SEQUENCE [LARGE SCALE GENOMIC DNA]</scope>
    <source>
        <strain evidence="3 4">JEL800</strain>
    </source>
</reference>
<dbReference type="EMBL" id="MCGO01000030">
    <property type="protein sequence ID" value="ORY41895.1"/>
    <property type="molecule type" value="Genomic_DNA"/>
</dbReference>
<feature type="signal peptide" evidence="2">
    <location>
        <begin position="1"/>
        <end position="15"/>
    </location>
</feature>
<gene>
    <name evidence="3" type="ORF">BCR33DRAFT_327753</name>
</gene>
<dbReference type="STRING" id="329046.A0A1Y2C6I7"/>
<sequence length="148" mass="15667">MLFIQLALFAALINAFSVPIALRNRVAKRDAADNTHPPYIVTRIVKHHRHTSTSLPISPLVTSVETTIAPSATELPTTSPASSATEIVSSTTSATEPSSETTPVPTSPVPETSEATTESTTTSTTTTATETTTTSVRCHLLEIHSIKL</sequence>
<name>A0A1Y2C6I7_9FUNG</name>
<comment type="caution">
    <text evidence="3">The sequence shown here is derived from an EMBL/GenBank/DDBJ whole genome shotgun (WGS) entry which is preliminary data.</text>
</comment>
<dbReference type="Proteomes" id="UP000193642">
    <property type="component" value="Unassembled WGS sequence"/>
</dbReference>